<evidence type="ECO:0000259" key="1">
    <source>
        <dbReference type="SMART" id="SM00955"/>
    </source>
</evidence>
<protein>
    <submittedName>
        <fullName evidence="2">DIS3-like exonuclease 2</fullName>
    </submittedName>
</protein>
<dbReference type="Pfam" id="PF00773">
    <property type="entry name" value="RNB"/>
    <property type="match status" value="1"/>
</dbReference>
<comment type="caution">
    <text evidence="2">The sequence shown here is derived from an EMBL/GenBank/DDBJ whole genome shotgun (WGS) entry which is preliminary data.</text>
</comment>
<dbReference type="SUPFAM" id="SSF50249">
    <property type="entry name" value="Nucleic acid-binding proteins"/>
    <property type="match status" value="2"/>
</dbReference>
<dbReference type="PANTHER" id="PTHR23355">
    <property type="entry name" value="RIBONUCLEASE"/>
    <property type="match status" value="1"/>
</dbReference>
<evidence type="ECO:0000313" key="3">
    <source>
        <dbReference type="Proteomes" id="UP001626550"/>
    </source>
</evidence>
<name>A0ABD2QME8_9PLAT</name>
<dbReference type="InterPro" id="IPR001900">
    <property type="entry name" value="RNase_II/R"/>
</dbReference>
<dbReference type="SMART" id="SM00955">
    <property type="entry name" value="RNB"/>
    <property type="match status" value="1"/>
</dbReference>
<feature type="domain" description="RNB" evidence="1">
    <location>
        <begin position="342"/>
        <end position="648"/>
    </location>
</feature>
<dbReference type="Gene3D" id="2.40.50.700">
    <property type="match status" value="1"/>
</dbReference>
<dbReference type="AlphaFoldDB" id="A0ABD2QME8"/>
<sequence>MAEYSEKKNTLPSVVQVPIPSNALLNGKSRTRNSSTKSIKSLCEPHLPHDVILKNLKNNTLISGTLRVNPKNYEDAFITHLSGDVDIYITGLANRNRAFNSDFVAVEINPRGQWRVFDKYVPKKTLVKPEIRKKPSYTSLSELISLDSMQLSECLGPELANEFESDLQTNLDPKTGAARLWVNYIQRTGKVVGIIKKQHSRICIGTLKPVMMTSKPSKSSLSMPSSELIPGRKNLHITGLPQELNFFHLAFVTQPDAYKFHRFIGQISDWPENSCYAVGTLIDHIEPKEANLVDFETTRILTGCGYVAGAKAAMKFSDEINESVQKTIDDLETQQEREMRFREDMRDRCVFSVDPETARDLDDAVHVRELSKEEVAQLKATGLHDPMYEVGVHIADVSYFVRPDSPTDLEAARRATSVYLVQLCVPMLPRKLCEDLCSLNAGQKKFTFSVIFIVNSDAQILSHRFNRTVINSCAKLSYEDCQAFLDLPESEWALDPSRINGNFSLSHIGRSIHILNKLAVKMRSSRNLGGSLQLNQIKACFTLSDESRMPVGLCPFVARPANRMIEEWMLAANQKVATHLAERLPQEAFMRHHPSPNAKAISETNLILRSIGYENCDLDSAASIQKFLCQLAGCPIELGWQLHENLLEMCAFALDKMQLNDTVPGSHQGKTSHSFRLIQDISDRNDRSLFSITSLFPGNIERLAYIHLRTTT</sequence>
<dbReference type="InterPro" id="IPR050180">
    <property type="entry name" value="RNR_Ribonuclease"/>
</dbReference>
<dbReference type="EMBL" id="JBJKFK010000035">
    <property type="protein sequence ID" value="KAL3320716.1"/>
    <property type="molecule type" value="Genomic_DNA"/>
</dbReference>
<evidence type="ECO:0000313" key="2">
    <source>
        <dbReference type="EMBL" id="KAL3320716.1"/>
    </source>
</evidence>
<reference evidence="2 3" key="1">
    <citation type="submission" date="2024-11" db="EMBL/GenBank/DDBJ databases">
        <title>Adaptive evolution of stress response genes in parasites aligns with host niche diversity.</title>
        <authorList>
            <person name="Hahn C."/>
            <person name="Resl P."/>
        </authorList>
    </citation>
    <scope>NUCLEOTIDE SEQUENCE [LARGE SCALE GENOMIC DNA]</scope>
    <source>
        <strain evidence="2">EGGRZ-B1_66</strain>
        <tissue evidence="2">Body</tissue>
    </source>
</reference>
<keyword evidence="3" id="KW-1185">Reference proteome</keyword>
<gene>
    <name evidence="2" type="primary">DIS3L2_1</name>
    <name evidence="2" type="ORF">Ciccas_000618</name>
</gene>
<dbReference type="Proteomes" id="UP001626550">
    <property type="component" value="Unassembled WGS sequence"/>
</dbReference>
<dbReference type="InterPro" id="IPR012340">
    <property type="entry name" value="NA-bd_OB-fold"/>
</dbReference>
<accession>A0ABD2QME8</accession>
<proteinExistence type="predicted"/>
<dbReference type="Gene3D" id="2.40.50.690">
    <property type="match status" value="1"/>
</dbReference>
<dbReference type="PANTHER" id="PTHR23355:SF9">
    <property type="entry name" value="DIS3-LIKE EXONUCLEASE 2"/>
    <property type="match status" value="1"/>
</dbReference>
<organism evidence="2 3">
    <name type="scientific">Cichlidogyrus casuarinus</name>
    <dbReference type="NCBI Taxonomy" id="1844966"/>
    <lineage>
        <taxon>Eukaryota</taxon>
        <taxon>Metazoa</taxon>
        <taxon>Spiralia</taxon>
        <taxon>Lophotrochozoa</taxon>
        <taxon>Platyhelminthes</taxon>
        <taxon>Monogenea</taxon>
        <taxon>Monopisthocotylea</taxon>
        <taxon>Dactylogyridea</taxon>
        <taxon>Ancyrocephalidae</taxon>
        <taxon>Cichlidogyrus</taxon>
    </lineage>
</organism>